<feature type="domain" description="PGG" evidence="9">
    <location>
        <begin position="423"/>
        <end position="530"/>
    </location>
</feature>
<feature type="transmembrane region" description="Helical" evidence="8">
    <location>
        <begin position="471"/>
        <end position="495"/>
    </location>
</feature>
<evidence type="ECO:0000256" key="2">
    <source>
        <dbReference type="ARBA" id="ARBA00022692"/>
    </source>
</evidence>
<accession>A0A843WRE3</accession>
<evidence type="ECO:0000256" key="3">
    <source>
        <dbReference type="ARBA" id="ARBA00022737"/>
    </source>
</evidence>
<dbReference type="SUPFAM" id="SSF48403">
    <property type="entry name" value="Ankyrin repeat"/>
    <property type="match status" value="1"/>
</dbReference>
<reference evidence="10" key="1">
    <citation type="submission" date="2017-07" db="EMBL/GenBank/DDBJ databases">
        <title>Taro Niue Genome Assembly and Annotation.</title>
        <authorList>
            <person name="Atibalentja N."/>
            <person name="Keating K."/>
            <person name="Fields C.J."/>
        </authorList>
    </citation>
    <scope>NUCLEOTIDE SEQUENCE</scope>
    <source>
        <strain evidence="10">Niue_2</strain>
        <tissue evidence="10">Leaf</tissue>
    </source>
</reference>
<dbReference type="PANTHER" id="PTHR24186">
    <property type="entry name" value="PROTEIN PHOSPHATASE 1 REGULATORY SUBUNIT"/>
    <property type="match status" value="1"/>
</dbReference>
<dbReference type="SMART" id="SM00248">
    <property type="entry name" value="ANK"/>
    <property type="match status" value="9"/>
</dbReference>
<dbReference type="Pfam" id="PF12796">
    <property type="entry name" value="Ank_2"/>
    <property type="match status" value="3"/>
</dbReference>
<dbReference type="AlphaFoldDB" id="A0A843WRE3"/>
<evidence type="ECO:0000259" key="9">
    <source>
        <dbReference type="Pfam" id="PF13962"/>
    </source>
</evidence>
<feature type="transmembrane region" description="Helical" evidence="8">
    <location>
        <begin position="429"/>
        <end position="451"/>
    </location>
</feature>
<keyword evidence="3" id="KW-0677">Repeat</keyword>
<keyword evidence="4 8" id="KW-1133">Transmembrane helix</keyword>
<evidence type="ECO:0000256" key="8">
    <source>
        <dbReference type="SAM" id="Phobius"/>
    </source>
</evidence>
<dbReference type="Gene3D" id="1.25.40.20">
    <property type="entry name" value="Ankyrin repeat-containing domain"/>
    <property type="match status" value="2"/>
</dbReference>
<dbReference type="Proteomes" id="UP000652761">
    <property type="component" value="Unassembled WGS sequence"/>
</dbReference>
<dbReference type="Pfam" id="PF13962">
    <property type="entry name" value="PGG"/>
    <property type="match status" value="1"/>
</dbReference>
<feature type="transmembrane region" description="Helical" evidence="8">
    <location>
        <begin position="537"/>
        <end position="566"/>
    </location>
</feature>
<feature type="repeat" description="ANK" evidence="7">
    <location>
        <begin position="227"/>
        <end position="249"/>
    </location>
</feature>
<evidence type="ECO:0000256" key="4">
    <source>
        <dbReference type="ARBA" id="ARBA00022989"/>
    </source>
</evidence>
<dbReference type="GO" id="GO:0005886">
    <property type="term" value="C:plasma membrane"/>
    <property type="evidence" value="ECO:0007669"/>
    <property type="project" value="TreeGrafter"/>
</dbReference>
<gene>
    <name evidence="10" type="ORF">Taro_038008</name>
</gene>
<dbReference type="InterPro" id="IPR026961">
    <property type="entry name" value="PGG_dom"/>
</dbReference>
<name>A0A843WRE3_COLES</name>
<dbReference type="InterPro" id="IPR002110">
    <property type="entry name" value="Ankyrin_rpt"/>
</dbReference>
<dbReference type="PROSITE" id="PS50297">
    <property type="entry name" value="ANK_REP_REGION"/>
    <property type="match status" value="4"/>
</dbReference>
<dbReference type="PROSITE" id="PS50088">
    <property type="entry name" value="ANK_REPEAT"/>
    <property type="match status" value="4"/>
</dbReference>
<proteinExistence type="predicted"/>
<evidence type="ECO:0000256" key="7">
    <source>
        <dbReference type="PROSITE-ProRule" id="PRU00023"/>
    </source>
</evidence>
<feature type="repeat" description="ANK" evidence="7">
    <location>
        <begin position="111"/>
        <end position="132"/>
    </location>
</feature>
<evidence type="ECO:0000313" key="11">
    <source>
        <dbReference type="Proteomes" id="UP000652761"/>
    </source>
</evidence>
<sequence length="575" mass="62385">MVRPSLLELAAKGDVARLPSPPLEPHLGDNDWLEATQRGDTALHMALKCGQIEFAKVVSQKCPKLLATANDRGDSPLHYVARTGLDDVARHFLKQAHAPEALSVLAPQNRNGDTPLHEAIRGGHAGVVKALLGRVDDEKAGAKCPPENRDDLKCLVDTINESGESPLYLAASNLPVVVDMLLSSGAEVICGPSRQTVLHAAVRKRNEGVLEALLTTFAEYSAQQDGDGNTALHYAASMGSKKMVILLLRSDRSAAHLVDNSGLSPLHVAASMGHIPVVETFLEWCPDCVDITDEKGRSVLHAAVERERSKMVKYMLKARLLEGLINQPDKNGNTPLHLAVTNFSLKMVRILAMDRRVRMDALNGHKLTALDIVIRFDDNSRMLLRRIMSLLRIAGAKRGPMRADIAASQVGGVKKDTIRQYAKHYAQNVALVAILITTITFAAAFTMPGGFKNSGRDEGKATLGWTLGFKAFLISDTLAMCSSATVAFLYVWTVIDDSDYLYHHYTIAEALMWVALLGTVVAFATGVYAVVASECLWLAIVVCIIGCSVPLLVIAGAIAPFCSIFFRSFRRVPVP</sequence>
<feature type="repeat" description="ANK" evidence="7">
    <location>
        <begin position="261"/>
        <end position="283"/>
    </location>
</feature>
<feature type="repeat" description="ANK" evidence="7">
    <location>
        <begin position="331"/>
        <end position="351"/>
    </location>
</feature>
<evidence type="ECO:0000313" key="10">
    <source>
        <dbReference type="EMBL" id="MQM05200.1"/>
    </source>
</evidence>
<protein>
    <recommendedName>
        <fullName evidence="9">PGG domain-containing protein</fullName>
    </recommendedName>
</protein>
<dbReference type="EMBL" id="NMUH01003369">
    <property type="protein sequence ID" value="MQM05200.1"/>
    <property type="molecule type" value="Genomic_DNA"/>
</dbReference>
<keyword evidence="11" id="KW-1185">Reference proteome</keyword>
<keyword evidence="5 7" id="KW-0040">ANK repeat</keyword>
<evidence type="ECO:0000256" key="1">
    <source>
        <dbReference type="ARBA" id="ARBA00004141"/>
    </source>
</evidence>
<evidence type="ECO:0000256" key="5">
    <source>
        <dbReference type="ARBA" id="ARBA00023043"/>
    </source>
</evidence>
<dbReference type="PANTHER" id="PTHR24186:SF50">
    <property type="entry name" value="ANKYRIN REPEAT-CONTAINING PROTEIN ITN1-LIKE ISOFORM X1"/>
    <property type="match status" value="1"/>
</dbReference>
<feature type="transmembrane region" description="Helical" evidence="8">
    <location>
        <begin position="507"/>
        <end position="531"/>
    </location>
</feature>
<keyword evidence="2 8" id="KW-0812">Transmembrane</keyword>
<evidence type="ECO:0000256" key="6">
    <source>
        <dbReference type="ARBA" id="ARBA00023136"/>
    </source>
</evidence>
<comment type="subcellular location">
    <subcellularLocation>
        <location evidence="1">Membrane</location>
        <topology evidence="1">Multi-pass membrane protein</topology>
    </subcellularLocation>
</comment>
<organism evidence="10 11">
    <name type="scientific">Colocasia esculenta</name>
    <name type="common">Wild taro</name>
    <name type="synonym">Arum esculentum</name>
    <dbReference type="NCBI Taxonomy" id="4460"/>
    <lineage>
        <taxon>Eukaryota</taxon>
        <taxon>Viridiplantae</taxon>
        <taxon>Streptophyta</taxon>
        <taxon>Embryophyta</taxon>
        <taxon>Tracheophyta</taxon>
        <taxon>Spermatophyta</taxon>
        <taxon>Magnoliopsida</taxon>
        <taxon>Liliopsida</taxon>
        <taxon>Araceae</taxon>
        <taxon>Aroideae</taxon>
        <taxon>Colocasieae</taxon>
        <taxon>Colocasia</taxon>
    </lineage>
</organism>
<comment type="caution">
    <text evidence="10">The sequence shown here is derived from an EMBL/GenBank/DDBJ whole genome shotgun (WGS) entry which is preliminary data.</text>
</comment>
<dbReference type="InterPro" id="IPR036770">
    <property type="entry name" value="Ankyrin_rpt-contain_sf"/>
</dbReference>
<keyword evidence="6 8" id="KW-0472">Membrane</keyword>
<dbReference type="OrthoDB" id="10040922at2759"/>